<evidence type="ECO:0000313" key="1">
    <source>
        <dbReference type="EMBL" id="CAE8737507.1"/>
    </source>
</evidence>
<sequence>MSATHRDLTGMYEANMLLGNRPLHSISCQPFSAPPLAGNALFCHSPSICRLQPGFWAASFVPLTSMSRVFSSQFLWGATLQVSIPSELPHCEQVFRRSNMKNFPHGCFPPTLLGNSVCEHFAQSVGLLCESMSVAKTVLVVRRTRFGFSASHLDGV</sequence>
<evidence type="ECO:0000313" key="2">
    <source>
        <dbReference type="Proteomes" id="UP000626109"/>
    </source>
</evidence>
<dbReference type="Proteomes" id="UP000626109">
    <property type="component" value="Unassembled WGS sequence"/>
</dbReference>
<comment type="caution">
    <text evidence="1">The sequence shown here is derived from an EMBL/GenBank/DDBJ whole genome shotgun (WGS) entry which is preliminary data.</text>
</comment>
<reference evidence="1" key="1">
    <citation type="submission" date="2021-02" db="EMBL/GenBank/DDBJ databases">
        <authorList>
            <person name="Dougan E. K."/>
            <person name="Rhodes N."/>
            <person name="Thang M."/>
            <person name="Chan C."/>
        </authorList>
    </citation>
    <scope>NUCLEOTIDE SEQUENCE</scope>
</reference>
<proteinExistence type="predicted"/>
<dbReference type="AlphaFoldDB" id="A0A813LLX6"/>
<dbReference type="EMBL" id="CAJNNW010036782">
    <property type="protein sequence ID" value="CAE8737507.1"/>
    <property type="molecule type" value="Genomic_DNA"/>
</dbReference>
<accession>A0A813LLX6</accession>
<name>A0A813LLX6_POLGL</name>
<organism evidence="1 2">
    <name type="scientific">Polarella glacialis</name>
    <name type="common">Dinoflagellate</name>
    <dbReference type="NCBI Taxonomy" id="89957"/>
    <lineage>
        <taxon>Eukaryota</taxon>
        <taxon>Sar</taxon>
        <taxon>Alveolata</taxon>
        <taxon>Dinophyceae</taxon>
        <taxon>Suessiales</taxon>
        <taxon>Suessiaceae</taxon>
        <taxon>Polarella</taxon>
    </lineage>
</organism>
<protein>
    <submittedName>
        <fullName evidence="1">Uncharacterized protein</fullName>
    </submittedName>
</protein>
<gene>
    <name evidence="1" type="ORF">PGLA2088_LOCUS48802</name>
</gene>